<dbReference type="GO" id="GO:0004497">
    <property type="term" value="F:monooxygenase activity"/>
    <property type="evidence" value="ECO:0007669"/>
    <property type="project" value="UniProtKB-KW"/>
</dbReference>
<dbReference type="InterPro" id="IPR011251">
    <property type="entry name" value="Luciferase-like_dom"/>
</dbReference>
<evidence type="ECO:0000256" key="1">
    <source>
        <dbReference type="ARBA" id="ARBA00022630"/>
    </source>
</evidence>
<evidence type="ECO:0000256" key="6">
    <source>
        <dbReference type="PIRSR" id="PIRSR000337-1"/>
    </source>
</evidence>
<keyword evidence="9" id="KW-1185">Reference proteome</keyword>
<dbReference type="SUPFAM" id="SSF51679">
    <property type="entry name" value="Bacterial luciferase-like"/>
    <property type="match status" value="1"/>
</dbReference>
<feature type="binding site" evidence="6">
    <location>
        <position position="149"/>
    </location>
    <ligand>
        <name>FMN</name>
        <dbReference type="ChEBI" id="CHEBI:58210"/>
    </ligand>
</feature>
<dbReference type="PIRSF" id="PIRSF000337">
    <property type="entry name" value="NTA_MOA"/>
    <property type="match status" value="1"/>
</dbReference>
<proteinExistence type="inferred from homology"/>
<dbReference type="RefSeq" id="WP_271194775.1">
    <property type="nucleotide sequence ID" value="NZ_BSFN01000003.1"/>
</dbReference>
<evidence type="ECO:0000313" key="8">
    <source>
        <dbReference type="EMBL" id="GLK88570.1"/>
    </source>
</evidence>
<comment type="caution">
    <text evidence="8">The sequence shown here is derived from an EMBL/GenBank/DDBJ whole genome shotgun (WGS) entry which is preliminary data.</text>
</comment>
<dbReference type="PANTHER" id="PTHR30011">
    <property type="entry name" value="ALKANESULFONATE MONOOXYGENASE-RELATED"/>
    <property type="match status" value="1"/>
</dbReference>
<dbReference type="InterPro" id="IPR051260">
    <property type="entry name" value="Diverse_substr_monoxygenases"/>
</dbReference>
<reference evidence="8" key="2">
    <citation type="submission" date="2023-01" db="EMBL/GenBank/DDBJ databases">
        <authorList>
            <person name="Sun Q."/>
            <person name="Evtushenko L."/>
        </authorList>
    </citation>
    <scope>NUCLEOTIDE SEQUENCE</scope>
    <source>
        <strain evidence="8">VKM B-2935</strain>
    </source>
</reference>
<feature type="binding site" evidence="6">
    <location>
        <position position="153"/>
    </location>
    <ligand>
        <name>FMN</name>
        <dbReference type="ChEBI" id="CHEBI:58210"/>
    </ligand>
</feature>
<organism evidence="8 9">
    <name type="scientific">Pseudomonas turukhanskensis</name>
    <dbReference type="NCBI Taxonomy" id="1806536"/>
    <lineage>
        <taxon>Bacteria</taxon>
        <taxon>Pseudomonadati</taxon>
        <taxon>Pseudomonadota</taxon>
        <taxon>Gammaproteobacteria</taxon>
        <taxon>Pseudomonadales</taxon>
        <taxon>Pseudomonadaceae</taxon>
        <taxon>Pseudomonas</taxon>
    </lineage>
</organism>
<keyword evidence="4 8" id="KW-0503">Monooxygenase</keyword>
<feature type="domain" description="Luciferase-like" evidence="7">
    <location>
        <begin position="35"/>
        <end position="390"/>
    </location>
</feature>
<keyword evidence="1 6" id="KW-0285">Flavoprotein</keyword>
<dbReference type="Pfam" id="PF00296">
    <property type="entry name" value="Bac_luciferase"/>
    <property type="match status" value="1"/>
</dbReference>
<dbReference type="PANTHER" id="PTHR30011:SF16">
    <property type="entry name" value="C2H2 FINGER DOMAIN TRANSCRIPTION FACTOR (EUROFUNG)-RELATED"/>
    <property type="match status" value="1"/>
</dbReference>
<sequence length="446" mass="49263">MANADGRLRLGAFLSGSGAHTGAWRHPLADADASLNVQRYQRYAQTLERGRFDALFLNDNVSVGELAPEVLARGPYSLRWDPLILLPALAMVTRHIGLIATANTSYNQPYNVARSFASLDQLSNGRAGWNLVTALVGAENFNHDQPLAHAERYARAEEFLDVVTGLWDSWADDAFVLDKPSGAWLDVERMHVLNHRGRHFQVQGPMNAPRPVQGWPVIAQAGSSEAGRELAARSAELVFTAQQTLGEAQAFYQDVHGRMARYGRAPDTLKVFPGVSPIVGRTASEAEEKHQQLLELVDPHSALKQLSFLLDLGIDLAALPLEAPVPLPEQPASTERHKSRQQLVLDLIRRQRPTVGQLLRTLGAGGHRLVVGTPGQIVDELAAWYHEGAADGFNILFTHLPGGVDDFVELVVPQLQRQRLFREDYEGATLRENLGLRRVANRHFLE</sequence>
<feature type="binding site" evidence="6">
    <location>
        <position position="101"/>
    </location>
    <ligand>
        <name>FMN</name>
        <dbReference type="ChEBI" id="CHEBI:58210"/>
    </ligand>
</feature>
<dbReference type="Proteomes" id="UP001143328">
    <property type="component" value="Unassembled WGS sequence"/>
</dbReference>
<reference evidence="8" key="1">
    <citation type="journal article" date="2014" name="Int. J. Syst. Evol. Microbiol.">
        <title>Complete genome sequence of Corynebacterium casei LMG S-19264T (=DSM 44701T), isolated from a smear-ripened cheese.</title>
        <authorList>
            <consortium name="US DOE Joint Genome Institute (JGI-PGF)"/>
            <person name="Walter F."/>
            <person name="Albersmeier A."/>
            <person name="Kalinowski J."/>
            <person name="Ruckert C."/>
        </authorList>
    </citation>
    <scope>NUCLEOTIDE SEQUENCE</scope>
    <source>
        <strain evidence="8">VKM B-2935</strain>
    </source>
</reference>
<name>A0A9W6NF91_9PSED</name>
<feature type="binding site" evidence="6">
    <location>
        <position position="224"/>
    </location>
    <ligand>
        <name>FMN</name>
        <dbReference type="ChEBI" id="CHEBI:58210"/>
    </ligand>
</feature>
<keyword evidence="3" id="KW-0560">Oxidoreductase</keyword>
<dbReference type="InterPro" id="IPR036661">
    <property type="entry name" value="Luciferase-like_sf"/>
</dbReference>
<evidence type="ECO:0000256" key="5">
    <source>
        <dbReference type="ARBA" id="ARBA00033748"/>
    </source>
</evidence>
<keyword evidence="2 6" id="KW-0288">FMN</keyword>
<dbReference type="CDD" id="cd01095">
    <property type="entry name" value="Nitrilotriacetate_monoxgenase"/>
    <property type="match status" value="1"/>
</dbReference>
<evidence type="ECO:0000256" key="3">
    <source>
        <dbReference type="ARBA" id="ARBA00023002"/>
    </source>
</evidence>
<feature type="binding site" evidence="6">
    <location>
        <position position="223"/>
    </location>
    <ligand>
        <name>FMN</name>
        <dbReference type="ChEBI" id="CHEBI:58210"/>
    </ligand>
</feature>
<dbReference type="NCBIfam" id="TIGR03860">
    <property type="entry name" value="FMN_nitrolo"/>
    <property type="match status" value="1"/>
</dbReference>
<dbReference type="EMBL" id="BSFN01000003">
    <property type="protein sequence ID" value="GLK88570.1"/>
    <property type="molecule type" value="Genomic_DNA"/>
</dbReference>
<feature type="binding site" evidence="6">
    <location>
        <position position="59"/>
    </location>
    <ligand>
        <name>FMN</name>
        <dbReference type="ChEBI" id="CHEBI:58210"/>
    </ligand>
</feature>
<evidence type="ECO:0000256" key="2">
    <source>
        <dbReference type="ARBA" id="ARBA00022643"/>
    </source>
</evidence>
<evidence type="ECO:0000313" key="9">
    <source>
        <dbReference type="Proteomes" id="UP001143328"/>
    </source>
</evidence>
<gene>
    <name evidence="8" type="ORF">GCM10017655_16320</name>
</gene>
<protein>
    <submittedName>
        <fullName evidence="8">Monooxygenase</fullName>
    </submittedName>
</protein>
<evidence type="ECO:0000259" key="7">
    <source>
        <dbReference type="Pfam" id="PF00296"/>
    </source>
</evidence>
<dbReference type="AlphaFoldDB" id="A0A9W6NF91"/>
<dbReference type="InterPro" id="IPR016215">
    <property type="entry name" value="NTA_MOA"/>
</dbReference>
<dbReference type="GO" id="GO:0016705">
    <property type="term" value="F:oxidoreductase activity, acting on paired donors, with incorporation or reduction of molecular oxygen"/>
    <property type="evidence" value="ECO:0007669"/>
    <property type="project" value="InterPro"/>
</dbReference>
<comment type="similarity">
    <text evidence="5">Belongs to the NtaA/SnaA/DszA monooxygenase family.</text>
</comment>
<evidence type="ECO:0000256" key="4">
    <source>
        <dbReference type="ARBA" id="ARBA00023033"/>
    </source>
</evidence>
<dbReference type="Gene3D" id="3.20.20.30">
    <property type="entry name" value="Luciferase-like domain"/>
    <property type="match status" value="1"/>
</dbReference>
<accession>A0A9W6NF91</accession>